<feature type="chain" id="PRO_5016237915" description="Lipoprotein" evidence="1">
    <location>
        <begin position="19"/>
        <end position="165"/>
    </location>
</feature>
<keyword evidence="3" id="KW-1185">Reference proteome</keyword>
<gene>
    <name evidence="2" type="ORF">LX64_02999</name>
</gene>
<keyword evidence="1" id="KW-0732">Signal</keyword>
<comment type="caution">
    <text evidence="2">The sequence shown here is derived from an EMBL/GenBank/DDBJ whole genome shotgun (WGS) entry which is preliminary data.</text>
</comment>
<evidence type="ECO:0000256" key="1">
    <source>
        <dbReference type="SAM" id="SignalP"/>
    </source>
</evidence>
<dbReference type="Proteomes" id="UP000249547">
    <property type="component" value="Unassembled WGS sequence"/>
</dbReference>
<proteinExistence type="predicted"/>
<dbReference type="RefSeq" id="WP_148707328.1">
    <property type="nucleotide sequence ID" value="NZ_QLLL01000005.1"/>
</dbReference>
<evidence type="ECO:0008006" key="4">
    <source>
        <dbReference type="Google" id="ProtNLM"/>
    </source>
</evidence>
<evidence type="ECO:0000313" key="2">
    <source>
        <dbReference type="EMBL" id="RAJ04121.1"/>
    </source>
</evidence>
<name>A0A327QIH5_9BACT</name>
<sequence length="165" mass="18267">MKYIALCLSMLLLFTACKKENNGTTVVTRTFVSFKLDGVIYICDSTKSVSLNQNNDQTLSIIASSQYGDIVTLNLQSPTTQFLPGTYLNTNSNEFKIITVPYYRTFGANANAGNFHYTIIKSKNTEIEATFSGTVEDFQTGSPAVVKDGFFRVYFETVAGNLNEL</sequence>
<dbReference type="PROSITE" id="PS51257">
    <property type="entry name" value="PROKAR_LIPOPROTEIN"/>
    <property type="match status" value="1"/>
</dbReference>
<dbReference type="OrthoDB" id="669443at2"/>
<feature type="signal peptide" evidence="1">
    <location>
        <begin position="1"/>
        <end position="18"/>
    </location>
</feature>
<protein>
    <recommendedName>
        <fullName evidence="4">Lipoprotein</fullName>
    </recommendedName>
</protein>
<evidence type="ECO:0000313" key="3">
    <source>
        <dbReference type="Proteomes" id="UP000249547"/>
    </source>
</evidence>
<organism evidence="2 3">
    <name type="scientific">Chitinophaga skermanii</name>
    <dbReference type="NCBI Taxonomy" id="331697"/>
    <lineage>
        <taxon>Bacteria</taxon>
        <taxon>Pseudomonadati</taxon>
        <taxon>Bacteroidota</taxon>
        <taxon>Chitinophagia</taxon>
        <taxon>Chitinophagales</taxon>
        <taxon>Chitinophagaceae</taxon>
        <taxon>Chitinophaga</taxon>
    </lineage>
</organism>
<dbReference type="AlphaFoldDB" id="A0A327QIH5"/>
<reference evidence="2 3" key="1">
    <citation type="submission" date="2018-06" db="EMBL/GenBank/DDBJ databases">
        <title>Genomic Encyclopedia of Archaeal and Bacterial Type Strains, Phase II (KMG-II): from individual species to whole genera.</title>
        <authorList>
            <person name="Goeker M."/>
        </authorList>
    </citation>
    <scope>NUCLEOTIDE SEQUENCE [LARGE SCALE GENOMIC DNA]</scope>
    <source>
        <strain evidence="2 3">DSM 23857</strain>
    </source>
</reference>
<dbReference type="EMBL" id="QLLL01000005">
    <property type="protein sequence ID" value="RAJ04121.1"/>
    <property type="molecule type" value="Genomic_DNA"/>
</dbReference>
<accession>A0A327QIH5</accession>